<keyword evidence="5" id="KW-1185">Reference proteome</keyword>
<evidence type="ECO:0000259" key="2">
    <source>
        <dbReference type="Pfam" id="PF02771"/>
    </source>
</evidence>
<dbReference type="SUPFAM" id="SSF56645">
    <property type="entry name" value="Acyl-CoA dehydrogenase NM domain-like"/>
    <property type="match status" value="1"/>
</dbReference>
<dbReference type="InterPro" id="IPR046373">
    <property type="entry name" value="Acyl-CoA_Oxase/DH_mid-dom_sf"/>
</dbReference>
<dbReference type="Gene3D" id="2.40.110.10">
    <property type="entry name" value="Butyryl-CoA Dehydrogenase, subunit A, domain 2"/>
    <property type="match status" value="1"/>
</dbReference>
<proteinExistence type="predicted"/>
<evidence type="ECO:0000313" key="4">
    <source>
        <dbReference type="EMBL" id="MFB9860208.1"/>
    </source>
</evidence>
<dbReference type="PANTHER" id="PTHR43884:SF12">
    <property type="entry name" value="ISOVALERYL-COA DEHYDROGENASE, MITOCHONDRIAL-RELATED"/>
    <property type="match status" value="1"/>
</dbReference>
<accession>A0ABV5Z297</accession>
<evidence type="ECO:0000259" key="3">
    <source>
        <dbReference type="Pfam" id="PF08028"/>
    </source>
</evidence>
<dbReference type="PANTHER" id="PTHR43884">
    <property type="entry name" value="ACYL-COA DEHYDROGENASE"/>
    <property type="match status" value="1"/>
</dbReference>
<protein>
    <submittedName>
        <fullName evidence="4">Acyl-CoA dehydrogenase family protein</fullName>
    </submittedName>
</protein>
<name>A0ABV5Z297_9STAP</name>
<reference evidence="4 5" key="1">
    <citation type="submission" date="2024-09" db="EMBL/GenBank/DDBJ databases">
        <authorList>
            <person name="Sun Q."/>
            <person name="Mori K."/>
        </authorList>
    </citation>
    <scope>NUCLEOTIDE SEQUENCE [LARGE SCALE GENOMIC DNA]</scope>
    <source>
        <strain evidence="4 5">JCM 12822</strain>
    </source>
</reference>
<dbReference type="InterPro" id="IPR036250">
    <property type="entry name" value="AcylCo_DH-like_C"/>
</dbReference>
<sequence>MIGQNTIAEIREHSAMMEESGRLTEKMLEYIYDEGLFKLFLPEALGGSTTPLPEALQTFETAAYADGSFGWLVQIGSGAGFFAATLSPKAVKEFFTARDFFIAGSDRPLGTARKTGSGYIINGTWPYASGALHANLFTATCRVASEDEDDGALYAFAFTPEQVSIEEDWNAFGMKATGSHTIHVSEAVVPAHRRFDVAAPHFYYDHPAYHYPFLPFASANIAATVIGVARHFYEAARKHIESKLASGREADARRHHHTLDILDANESSFMQARRSYYDVVETSWQAHMDGKVLDDEILDAVSDHSKIVAHAAVSGIQQLYRHLGMDMIMEDSPLNRIYRDLLTASQHGLLIDSEGQIEEINTI</sequence>
<gene>
    <name evidence="4" type="ORF">ACFFLE_03690</name>
</gene>
<dbReference type="Pfam" id="PF02771">
    <property type="entry name" value="Acyl-CoA_dh_N"/>
    <property type="match status" value="1"/>
</dbReference>
<dbReference type="SUPFAM" id="SSF47203">
    <property type="entry name" value="Acyl-CoA dehydrogenase C-terminal domain-like"/>
    <property type="match status" value="1"/>
</dbReference>
<dbReference type="InterPro" id="IPR013107">
    <property type="entry name" value="Acyl-CoA_DH_C"/>
</dbReference>
<organism evidence="4 5">
    <name type="scientific">Salinicoccus siamensis</name>
    <dbReference type="NCBI Taxonomy" id="381830"/>
    <lineage>
        <taxon>Bacteria</taxon>
        <taxon>Bacillati</taxon>
        <taxon>Bacillota</taxon>
        <taxon>Bacilli</taxon>
        <taxon>Bacillales</taxon>
        <taxon>Staphylococcaceae</taxon>
        <taxon>Salinicoccus</taxon>
    </lineage>
</organism>
<dbReference type="InterPro" id="IPR037069">
    <property type="entry name" value="AcylCoA_DH/ox_N_sf"/>
</dbReference>
<dbReference type="EMBL" id="JBHMAH010000009">
    <property type="protein sequence ID" value="MFB9860208.1"/>
    <property type="molecule type" value="Genomic_DNA"/>
</dbReference>
<feature type="domain" description="Acyl-CoA dehydrogenase/oxidase N-terminal" evidence="2">
    <location>
        <begin position="8"/>
        <end position="80"/>
    </location>
</feature>
<dbReference type="PIRSF" id="PIRSF016578">
    <property type="entry name" value="HsaA"/>
    <property type="match status" value="1"/>
</dbReference>
<dbReference type="InterPro" id="IPR009100">
    <property type="entry name" value="AcylCoA_DH/oxidase_NM_dom_sf"/>
</dbReference>
<evidence type="ECO:0000313" key="5">
    <source>
        <dbReference type="Proteomes" id="UP001589740"/>
    </source>
</evidence>
<dbReference type="RefSeq" id="WP_380569804.1">
    <property type="nucleotide sequence ID" value="NZ_JBHMAH010000009.1"/>
</dbReference>
<keyword evidence="1" id="KW-0560">Oxidoreductase</keyword>
<dbReference type="InterPro" id="IPR013786">
    <property type="entry name" value="AcylCoA_DH/ox_N"/>
</dbReference>
<dbReference type="Gene3D" id="1.10.540.10">
    <property type="entry name" value="Acyl-CoA dehydrogenase/oxidase, N-terminal domain"/>
    <property type="match status" value="1"/>
</dbReference>
<comment type="caution">
    <text evidence="4">The sequence shown here is derived from an EMBL/GenBank/DDBJ whole genome shotgun (WGS) entry which is preliminary data.</text>
</comment>
<dbReference type="Proteomes" id="UP001589740">
    <property type="component" value="Unassembled WGS sequence"/>
</dbReference>
<dbReference type="Pfam" id="PF08028">
    <property type="entry name" value="Acyl-CoA_dh_2"/>
    <property type="match status" value="1"/>
</dbReference>
<evidence type="ECO:0000256" key="1">
    <source>
        <dbReference type="ARBA" id="ARBA00023002"/>
    </source>
</evidence>
<feature type="domain" description="Acyl-CoA dehydrogenase C-terminal" evidence="3">
    <location>
        <begin position="221"/>
        <end position="348"/>
    </location>
</feature>
<dbReference type="Gene3D" id="1.20.140.10">
    <property type="entry name" value="Butyryl-CoA Dehydrogenase, subunit A, domain 3"/>
    <property type="match status" value="1"/>
</dbReference>